<evidence type="ECO:0000313" key="2">
    <source>
        <dbReference type="Proteomes" id="UP000017118"/>
    </source>
</evidence>
<dbReference type="KEGG" id="csb:CLSA_c24640"/>
<protein>
    <submittedName>
        <fullName evidence="1">Uncharacterized protein</fullName>
    </submittedName>
</protein>
<dbReference type="EMBL" id="CP006721">
    <property type="protein sequence ID" value="AGX43438.1"/>
    <property type="molecule type" value="Genomic_DNA"/>
</dbReference>
<reference evidence="1 2" key="1">
    <citation type="journal article" date="2013" name="Genome Announc.">
        <title>Complete Genome Sequence of the Solvent Producer Clostridium saccharobutylicum NCP262 (DSM 13864).</title>
        <authorList>
            <person name="Poehlein A."/>
            <person name="Hartwich K."/>
            <person name="Krabben P."/>
            <person name="Ehrenreich A."/>
            <person name="Liebl W."/>
            <person name="Durre P."/>
            <person name="Gottschalk G."/>
            <person name="Daniel R."/>
        </authorList>
    </citation>
    <scope>NUCLEOTIDE SEQUENCE [LARGE SCALE GENOMIC DNA]</scope>
    <source>
        <strain evidence="1">DSM 13864</strain>
    </source>
</reference>
<dbReference type="AlphaFoldDB" id="U5MSG3"/>
<name>U5MSG3_CLOSA</name>
<accession>U5MSG3</accession>
<sequence length="39" mass="4679">MTFINIKLKLLKELKEISRIMLNVQIYMIYKNGIGEYIC</sequence>
<organism evidence="1 2">
    <name type="scientific">Clostridium saccharobutylicum DSM 13864</name>
    <dbReference type="NCBI Taxonomy" id="1345695"/>
    <lineage>
        <taxon>Bacteria</taxon>
        <taxon>Bacillati</taxon>
        <taxon>Bacillota</taxon>
        <taxon>Clostridia</taxon>
        <taxon>Eubacteriales</taxon>
        <taxon>Clostridiaceae</taxon>
        <taxon>Clostridium</taxon>
    </lineage>
</organism>
<dbReference type="PATRIC" id="fig|1345695.3.peg.2439"/>
<dbReference type="HOGENOM" id="CLU_3307514_0_0_9"/>
<gene>
    <name evidence="1" type="ORF">CLSA_c24640</name>
</gene>
<dbReference type="Proteomes" id="UP000017118">
    <property type="component" value="Chromosome"/>
</dbReference>
<proteinExistence type="predicted"/>
<evidence type="ECO:0000313" key="1">
    <source>
        <dbReference type="EMBL" id="AGX43438.1"/>
    </source>
</evidence>
<keyword evidence="2" id="KW-1185">Reference proteome</keyword>